<protein>
    <submittedName>
        <fullName evidence="1">Uncharacterized protein</fullName>
    </submittedName>
</protein>
<organism evidence="1 2">
    <name type="scientific">Candidatus Syntrophosphaera thermopropionivorans</name>
    <dbReference type="NCBI Taxonomy" id="2593015"/>
    <lineage>
        <taxon>Bacteria</taxon>
        <taxon>Pseudomonadati</taxon>
        <taxon>Candidatus Cloacimonadota</taxon>
        <taxon>Candidatus Cloacimonadia</taxon>
        <taxon>Candidatus Cloacimonadales</taxon>
        <taxon>Candidatus Cloacimonadaceae</taxon>
        <taxon>Candidatus Syntrophosphaera</taxon>
    </lineage>
</organism>
<gene>
    <name evidence="1" type="ORF">E0946_04120</name>
</gene>
<accession>A0AC61QJ67</accession>
<proteinExistence type="predicted"/>
<reference evidence="1" key="1">
    <citation type="submission" date="2019-03" db="EMBL/GenBank/DDBJ databases">
        <title>Candidatus Syntrophosphaera thermopropionivorans: a novel player in syntrophic propionate oxidation during anaerobic digestion.</title>
        <authorList>
            <person name="Dyksma S."/>
        </authorList>
    </citation>
    <scope>NUCLEOTIDE SEQUENCE</scope>
    <source>
        <strain evidence="1">W5</strain>
    </source>
</reference>
<comment type="caution">
    <text evidence="1">The sequence shown here is derived from an EMBL/GenBank/DDBJ whole genome shotgun (WGS) entry which is preliminary data.</text>
</comment>
<evidence type="ECO:0000313" key="2">
    <source>
        <dbReference type="Proteomes" id="UP000294588"/>
    </source>
</evidence>
<name>A0AC61QJ67_9BACT</name>
<evidence type="ECO:0000313" key="1">
    <source>
        <dbReference type="EMBL" id="TDF73069.1"/>
    </source>
</evidence>
<dbReference type="Proteomes" id="UP000294588">
    <property type="component" value="Unassembled WGS sequence"/>
</dbReference>
<keyword evidence="2" id="KW-1185">Reference proteome</keyword>
<sequence length="371" mass="41445">MKHLHLILLFLLISMVAFANPEEIDTYYAEDAPWDDGTAVLHKWNLSAKWDSLSLQKADSLGVYQEIFNEFSLSGQYKETGLTPDIKHQYRLVLYNKEQGDSLTLFAETTTQQQWFSMDKLPLLILLLIICSSVLYYILSARRGKELFIRRISGLDSIDEAIGRATEKGKPILYVPGISDLNDIQTIASLNILNHVAMKSAEYGTELLVPCRFSMVMSAAHETVKDAYLKAGRPDAYKEDNIFYVTDDQFGFVAGVDGIMLREMPAANFFLGAFWAESLILTETGFITGAIQTAGTGQPHQLPFFVVSCDYTLIGEELYAASAYLSRDPQQLGSLKGQDFGKLLTIILILAGIIAEIAGFGWFKNFFEGVF</sequence>
<dbReference type="EMBL" id="SMOG01000009">
    <property type="protein sequence ID" value="TDF73069.1"/>
    <property type="molecule type" value="Genomic_DNA"/>
</dbReference>